<evidence type="ECO:0000313" key="5">
    <source>
        <dbReference type="EMBL" id="MEQ2181784.1"/>
    </source>
</evidence>
<comment type="caution">
    <text evidence="5">The sequence shown here is derived from an EMBL/GenBank/DDBJ whole genome shotgun (WGS) entry which is preliminary data.</text>
</comment>
<dbReference type="Pfam" id="PF22217">
    <property type="entry name" value="ACDH-11_C"/>
    <property type="match status" value="1"/>
</dbReference>
<feature type="domain" description="Adaptive response protein AidB N-terminal" evidence="2">
    <location>
        <begin position="223"/>
        <end position="351"/>
    </location>
</feature>
<name>A0ABV0PEC2_9TELE</name>
<dbReference type="PANTHER" id="PTHR42707">
    <property type="entry name" value="ACYL-COA DEHYDROGENASE"/>
    <property type="match status" value="1"/>
</dbReference>
<dbReference type="Proteomes" id="UP001476798">
    <property type="component" value="Unassembled WGS sequence"/>
</dbReference>
<evidence type="ECO:0000313" key="6">
    <source>
        <dbReference type="Proteomes" id="UP001476798"/>
    </source>
</evidence>
<evidence type="ECO:0000259" key="2">
    <source>
        <dbReference type="Pfam" id="PF18158"/>
    </source>
</evidence>
<feature type="non-terminal residue" evidence="5">
    <location>
        <position position="1"/>
    </location>
</feature>
<dbReference type="InterPro" id="IPR056360">
    <property type="entry name" value="Chromo_MORC2_6th"/>
</dbReference>
<organism evidence="5 6">
    <name type="scientific">Goodea atripinnis</name>
    <dbReference type="NCBI Taxonomy" id="208336"/>
    <lineage>
        <taxon>Eukaryota</taxon>
        <taxon>Metazoa</taxon>
        <taxon>Chordata</taxon>
        <taxon>Craniata</taxon>
        <taxon>Vertebrata</taxon>
        <taxon>Euteleostomi</taxon>
        <taxon>Actinopterygii</taxon>
        <taxon>Neopterygii</taxon>
        <taxon>Teleostei</taxon>
        <taxon>Neoteleostei</taxon>
        <taxon>Acanthomorphata</taxon>
        <taxon>Ovalentaria</taxon>
        <taxon>Atherinomorphae</taxon>
        <taxon>Cyprinodontiformes</taxon>
        <taxon>Goodeidae</taxon>
        <taxon>Goodea</taxon>
    </lineage>
</organism>
<dbReference type="EMBL" id="JAHRIO010071066">
    <property type="protein sequence ID" value="MEQ2181784.1"/>
    <property type="molecule type" value="Genomic_DNA"/>
</dbReference>
<dbReference type="InterPro" id="IPR053998">
    <property type="entry name" value="ACDH-11_C"/>
</dbReference>
<reference evidence="5 6" key="1">
    <citation type="submission" date="2021-06" db="EMBL/GenBank/DDBJ databases">
        <authorList>
            <person name="Palmer J.M."/>
        </authorList>
    </citation>
    <scope>NUCLEOTIDE SEQUENCE [LARGE SCALE GENOMIC DNA]</scope>
    <source>
        <strain evidence="5 6">GA_2019</strain>
        <tissue evidence="5">Muscle</tissue>
    </source>
</reference>
<feature type="domain" description="ATPase MORC2 chromo" evidence="4">
    <location>
        <begin position="2"/>
        <end position="58"/>
    </location>
</feature>
<evidence type="ECO:0000259" key="3">
    <source>
        <dbReference type="Pfam" id="PF22217"/>
    </source>
</evidence>
<dbReference type="Gene3D" id="6.10.250.600">
    <property type="match status" value="1"/>
</dbReference>
<evidence type="ECO:0000256" key="1">
    <source>
        <dbReference type="SAM" id="MobiDB-lite"/>
    </source>
</evidence>
<proteinExistence type="predicted"/>
<evidence type="ECO:0000259" key="4">
    <source>
        <dbReference type="Pfam" id="PF23327"/>
    </source>
</evidence>
<dbReference type="InterPro" id="IPR041504">
    <property type="entry name" value="AidB_N"/>
</dbReference>
<feature type="domain" description="Acyl-CoA dehydrogenase 11-like C-terminal" evidence="3">
    <location>
        <begin position="428"/>
        <end position="480"/>
    </location>
</feature>
<keyword evidence="6" id="KW-1185">Reference proteome</keyword>
<feature type="region of interest" description="Disordered" evidence="1">
    <location>
        <begin position="49"/>
        <end position="90"/>
    </location>
</feature>
<dbReference type="PANTHER" id="PTHR42707:SF2">
    <property type="entry name" value="ACD11 DEHYDROGENASE"/>
    <property type="match status" value="1"/>
</dbReference>
<sequence>LLVEVRVNKEWFTGKVIAVEANKQSVRWKVKFDYVPRATPKDRWVFKGSDEVRLMRPPSPNSQTPDTQQEAEKGSAPMEPDTTQPGTSREVTDSLVAMLRCDGRPSFCSCFRTMLRYFFPPAFRIPKEDVNSMTAEELMAFPLALPSLLISLQFIITNQNHLEQRSLKTGNQITERSARATEPGARKRDEEHLWEAASDAAGYLPFSRASVGSFFQGQPVLKNPFLEDALLRGYLKRHLPQEAVWSDLNAFGERVAKEIDIWGRECELNPPRLVHFDPWGQRVDHIVTSAAWKRLKDLSAQEGLVAIGYEKSFGEWSRVYQMSKLYIFSPSSGLYTCPLAMTDGAAKVIQVSLKSPNPRHAMCLAAKICLPVYVKSTGVSLPVEEAYGRLTSRQPERFWTSGHFSSGDGCVSSVGPRGERPCQPARCASRVSSLAPAVKAVGDALSELEQFVQIAASRSPSYLELAARDLGYSLARIYAAPQELFLSFMVLLN</sequence>
<gene>
    <name evidence="5" type="ORF">GOODEAATRI_015104</name>
</gene>
<accession>A0ABV0PEC2</accession>
<protein>
    <submittedName>
        <fullName evidence="5">Uncharacterized protein</fullName>
    </submittedName>
</protein>
<dbReference type="Pfam" id="PF23327">
    <property type="entry name" value="Chromo_MORC2_6th"/>
    <property type="match status" value="1"/>
</dbReference>
<dbReference type="Pfam" id="PF18158">
    <property type="entry name" value="AidB_N"/>
    <property type="match status" value="1"/>
</dbReference>
<dbReference type="InterPro" id="IPR052904">
    <property type="entry name" value="Acyl-CoA_dehydrogenase-like"/>
</dbReference>